<keyword evidence="2" id="KW-1185">Reference proteome</keyword>
<protein>
    <submittedName>
        <fullName evidence="3">Uncharacterized protein LOC106051970</fullName>
    </submittedName>
</protein>
<dbReference type="OrthoDB" id="10377136at2759"/>
<keyword evidence="1" id="KW-0812">Transmembrane</keyword>
<evidence type="ECO:0000313" key="3">
    <source>
        <dbReference type="RefSeq" id="XP_013062653.2"/>
    </source>
</evidence>
<keyword evidence="1" id="KW-1133">Transmembrane helix</keyword>
<keyword evidence="1" id="KW-0472">Membrane</keyword>
<name>A0A9U8DW97_BIOGL</name>
<dbReference type="AlphaFoldDB" id="A0A9U8DW97"/>
<reference evidence="3" key="1">
    <citation type="submission" date="2025-08" db="UniProtKB">
        <authorList>
            <consortium name="RefSeq"/>
        </authorList>
    </citation>
    <scope>IDENTIFICATION</scope>
</reference>
<dbReference type="InterPro" id="IPR036465">
    <property type="entry name" value="vWFA_dom_sf"/>
</dbReference>
<feature type="transmembrane region" description="Helical" evidence="1">
    <location>
        <begin position="395"/>
        <end position="420"/>
    </location>
</feature>
<dbReference type="Proteomes" id="UP001165740">
    <property type="component" value="Chromosome 4"/>
</dbReference>
<dbReference type="GeneID" id="106051970"/>
<dbReference type="KEGG" id="bgt:106051970"/>
<accession>A0A9U8DW97</accession>
<dbReference type="RefSeq" id="XP_013062653.2">
    <property type="nucleotide sequence ID" value="XM_013207199.2"/>
</dbReference>
<sequence>MYTSRETKQEAMKLKSKQYLKILTIGVTKDIDESEMRNVSSGADLFLKINSFAEFNRHIHKVKPVICSGGNVSLNAQPSDQGVKGKNDSSLQNFETSTTFKTSLTSFTYHNKLMTSLPLTITHQPESVSSHVDSGSIFSTSSVFSVTSIPSLPLITLDSSVMPSLSISPTVISPLKQVSKTYSPNTDLFSSTVMQDIVTISESNFRSNQSIKDTVVLPWISTHETLSPTFLSHTYLTSFILNTAMLVSPSSSEIKPSLVSSGSEIQSFSAETGVLDTLIFPSSSISDTVALPLLSMINYPDQNREANNNLPSYVPTNSILSSSEVSFSLPKELSSLSSVRTSSLKNNKLLESFTSYTNQFTERAQPTSSSVWNQSVMIENYNASIVTGAESSRTLWTYLSATIAGFIAVLLAGVFLAVVWRKSQERARQEAAQINVEAQ</sequence>
<proteinExistence type="predicted"/>
<evidence type="ECO:0000256" key="1">
    <source>
        <dbReference type="SAM" id="Phobius"/>
    </source>
</evidence>
<gene>
    <name evidence="3" type="primary">LOC106051970</name>
</gene>
<organism evidence="2 3">
    <name type="scientific">Biomphalaria glabrata</name>
    <name type="common">Bloodfluke planorb</name>
    <name type="synonym">Freshwater snail</name>
    <dbReference type="NCBI Taxonomy" id="6526"/>
    <lineage>
        <taxon>Eukaryota</taxon>
        <taxon>Metazoa</taxon>
        <taxon>Spiralia</taxon>
        <taxon>Lophotrochozoa</taxon>
        <taxon>Mollusca</taxon>
        <taxon>Gastropoda</taxon>
        <taxon>Heterobranchia</taxon>
        <taxon>Euthyneura</taxon>
        <taxon>Panpulmonata</taxon>
        <taxon>Hygrophila</taxon>
        <taxon>Lymnaeoidea</taxon>
        <taxon>Planorbidae</taxon>
        <taxon>Biomphalaria</taxon>
    </lineage>
</organism>
<evidence type="ECO:0000313" key="2">
    <source>
        <dbReference type="Proteomes" id="UP001165740"/>
    </source>
</evidence>
<dbReference type="Gene3D" id="3.40.50.410">
    <property type="entry name" value="von Willebrand factor, type A domain"/>
    <property type="match status" value="1"/>
</dbReference>